<dbReference type="AlphaFoldDB" id="A0A3B0YTX9"/>
<gene>
    <name evidence="1" type="ORF">MNBD_GAMMA15-1192</name>
</gene>
<proteinExistence type="predicted"/>
<evidence type="ECO:0000313" key="1">
    <source>
        <dbReference type="EMBL" id="VAW78752.1"/>
    </source>
</evidence>
<protein>
    <submittedName>
        <fullName evidence="1">Uncharacterized protein</fullName>
    </submittedName>
</protein>
<sequence>MVTELKKGIAAQTAVCTLIVGSLVLASGASQASGNPFVSTDLSTGYKLVDADTATQKDNAGKKDNEGNCGGKTDGEAVCGMYQVGSSHKDPSRVKDGKCGGHKVVEALCGEPG</sequence>
<dbReference type="EMBL" id="UOFN01000101">
    <property type="protein sequence ID" value="VAW78752.1"/>
    <property type="molecule type" value="Genomic_DNA"/>
</dbReference>
<reference evidence="1" key="1">
    <citation type="submission" date="2018-06" db="EMBL/GenBank/DDBJ databases">
        <authorList>
            <person name="Zhirakovskaya E."/>
        </authorList>
    </citation>
    <scope>NUCLEOTIDE SEQUENCE</scope>
</reference>
<organism evidence="1">
    <name type="scientific">hydrothermal vent metagenome</name>
    <dbReference type="NCBI Taxonomy" id="652676"/>
    <lineage>
        <taxon>unclassified sequences</taxon>
        <taxon>metagenomes</taxon>
        <taxon>ecological metagenomes</taxon>
    </lineage>
</organism>
<accession>A0A3B0YTX9</accession>
<name>A0A3B0YTX9_9ZZZZ</name>